<name>A0A1A8JRI3_NOTKU</name>
<evidence type="ECO:0000313" key="1">
    <source>
        <dbReference type="EMBL" id="SBR22661.1"/>
    </source>
</evidence>
<reference evidence="1" key="2">
    <citation type="submission" date="2016-06" db="EMBL/GenBank/DDBJ databases">
        <title>The genome of a short-lived fish provides insights into sex chromosome evolution and the genetic control of aging.</title>
        <authorList>
            <person name="Reichwald K."/>
            <person name="Felder M."/>
            <person name="Petzold A."/>
            <person name="Koch P."/>
            <person name="Groth M."/>
            <person name="Platzer M."/>
        </authorList>
    </citation>
    <scope>NUCLEOTIDE SEQUENCE</scope>
    <source>
        <tissue evidence="1">Brain</tissue>
    </source>
</reference>
<gene>
    <name evidence="1" type="primary">Nfu_g_1_018598</name>
</gene>
<organism evidence="1">
    <name type="scientific">Nothobranchius kuhntae</name>
    <name type="common">Beira killifish</name>
    <dbReference type="NCBI Taxonomy" id="321403"/>
    <lineage>
        <taxon>Eukaryota</taxon>
        <taxon>Metazoa</taxon>
        <taxon>Chordata</taxon>
        <taxon>Craniata</taxon>
        <taxon>Vertebrata</taxon>
        <taxon>Euteleostomi</taxon>
        <taxon>Actinopterygii</taxon>
        <taxon>Neopterygii</taxon>
        <taxon>Teleostei</taxon>
        <taxon>Neoteleostei</taxon>
        <taxon>Acanthomorphata</taxon>
        <taxon>Ovalentaria</taxon>
        <taxon>Atherinomorphae</taxon>
        <taxon>Cyprinodontiformes</taxon>
        <taxon>Nothobranchiidae</taxon>
        <taxon>Nothobranchius</taxon>
    </lineage>
</organism>
<feature type="non-terminal residue" evidence="1">
    <location>
        <position position="1"/>
    </location>
</feature>
<sequence>FYNHPEVHNNTISHSSIHTHFHTLVMSYNVATAALRCTDKGEACRTLAPPV</sequence>
<reference evidence="1" key="1">
    <citation type="submission" date="2016-05" db="EMBL/GenBank/DDBJ databases">
        <authorList>
            <person name="Lavstsen T."/>
            <person name="Jespersen J.S."/>
        </authorList>
    </citation>
    <scope>NUCLEOTIDE SEQUENCE</scope>
    <source>
        <tissue evidence="1">Brain</tissue>
    </source>
</reference>
<dbReference type="EMBL" id="HAEE01002641">
    <property type="protein sequence ID" value="SBR22661.1"/>
    <property type="molecule type" value="Transcribed_RNA"/>
</dbReference>
<proteinExistence type="predicted"/>
<accession>A0A1A8JRI3</accession>
<protein>
    <submittedName>
        <fullName evidence="1">Uncharacterized protein</fullName>
    </submittedName>
</protein>
<feature type="non-terminal residue" evidence="1">
    <location>
        <position position="51"/>
    </location>
</feature>
<dbReference type="AlphaFoldDB" id="A0A1A8JRI3"/>